<dbReference type="OrthoDB" id="2301896at2"/>
<reference evidence="1 2" key="1">
    <citation type="submission" date="2015-11" db="EMBL/GenBank/DDBJ databases">
        <title>Draft genome sequences of new species of the genus Lactobacillus isolated from orchardgrass silage.</title>
        <authorList>
            <person name="Tohno M."/>
            <person name="Tanizawa Y."/>
            <person name="Arita M."/>
        </authorList>
    </citation>
    <scope>NUCLEOTIDE SEQUENCE [LARGE SCALE GENOMIC DNA]</scope>
    <source>
        <strain evidence="1 2">IWT25</strain>
    </source>
</reference>
<organism evidence="1 2">
    <name type="scientific">Secundilactobacillus pentosiphilus</name>
    <dbReference type="NCBI Taxonomy" id="1714682"/>
    <lineage>
        <taxon>Bacteria</taxon>
        <taxon>Bacillati</taxon>
        <taxon>Bacillota</taxon>
        <taxon>Bacilli</taxon>
        <taxon>Lactobacillales</taxon>
        <taxon>Lactobacillaceae</taxon>
        <taxon>Secundilactobacillus</taxon>
    </lineage>
</organism>
<accession>A0A1Z5IYG6</accession>
<proteinExistence type="predicted"/>
<protein>
    <submittedName>
        <fullName evidence="1">Uncharacterized protein</fullName>
    </submittedName>
</protein>
<sequence length="146" mass="16712">MLDRDATVQNAKKFLMEYHDWKIEAARFSLSLQSPVISDMPSAPSHGNTQENTIVGKANAQFECSVRLNTIHLLGSIDDDNALLADLLEYRFINGWRVKKVCERLAEKYGLGYLAERTYNDYQNKALWTFAIVCPISSVRVKKVRR</sequence>
<evidence type="ECO:0000313" key="1">
    <source>
        <dbReference type="EMBL" id="GAX06823.1"/>
    </source>
</evidence>
<dbReference type="RefSeq" id="WP_145993343.1">
    <property type="nucleotide sequence ID" value="NZ_BCMI01000027.1"/>
</dbReference>
<evidence type="ECO:0000313" key="2">
    <source>
        <dbReference type="Proteomes" id="UP000198414"/>
    </source>
</evidence>
<dbReference type="AlphaFoldDB" id="A0A1Z5IYG6"/>
<comment type="caution">
    <text evidence="1">The sequence shown here is derived from an EMBL/GenBank/DDBJ whole genome shotgun (WGS) entry which is preliminary data.</text>
</comment>
<dbReference type="EMBL" id="BCMI01000027">
    <property type="protein sequence ID" value="GAX06823.1"/>
    <property type="molecule type" value="Genomic_DNA"/>
</dbReference>
<dbReference type="Proteomes" id="UP000198414">
    <property type="component" value="Unassembled WGS sequence"/>
</dbReference>
<gene>
    <name evidence="1" type="ORF">IWT25_02170</name>
</gene>
<name>A0A1Z5IYG6_9LACO</name>